<dbReference type="InterPro" id="IPR007890">
    <property type="entry name" value="CHASE2"/>
</dbReference>
<dbReference type="Pfam" id="PF05226">
    <property type="entry name" value="CHASE2"/>
    <property type="match status" value="1"/>
</dbReference>
<accession>A0A7C3VLK5</accession>
<sequence>MSRVIFLKVESDQATKEAVISLQLCREGQLPPEINGGRLPPNPEIADLYQSWEISFRKLRQARGPGDGWIIHNSGVNQASSSDGEEACRELVRLAEANVKNWLLSGGNPQWQKIRERLAIELANTTDELSIVVKIKPPYLEICKLPWLAWDLLDAHREVGISFSFPEFENTKPSATPTLPGEVRILAVLGNNKNINLEPDEQAIRALEGATPHFLYQPSAKELIEALTDEKGWDIFFFAGHSESELETGRIYINDQESLAVEDFKNALKEAVSRGLKLGIFNSCDGLGLARKLGELGMQAIVVMKEAVPDEIAQAFLKEFLGQYSGGKSLCTAVRIAQQRLEKFLGFPGATWLPIVCQNPTAVPPRWEELGGENVVVITEKKKDPPPPPKDPATEEIQVQIMENSVAGRLVTMTSIVVAICIISLRFWGFFQPYELQAFDHLMQQRPYELRDDRLLIVTGEPEEPAPPNRASLSDKTLAQLVEKLQAYEPITIGFDIYRDFPVSPQYPQLATYLQQDNLFAICKTKGPKAGDPTGIAPPPEVSPDNLVFSDALPDGDGILRRHLLSKNNQNFNKDECGATNHIGFIVALHYLDSLNIKYQQIYDIQKKEKYLKIGDIVFEALKLHTGGYQGINAGGQQILLNYRALHSPLDIADTVTVADIIGDKISPAKIEELKHRIILIGINGSRNTSNDFWLTPYSATQPQAEKEIPGVFLVAHMVSQITSAVLDNRPLLWVWPLWGEMLWIWVWSLLGAILGFWRGHTPKVLGISIAGAIGSLYGICYLFILQAGWLPLIPPAIALVISAMVIILADHSKTSPKI</sequence>
<keyword evidence="1" id="KW-0812">Transmembrane</keyword>
<comment type="caution">
    <text evidence="3">The sequence shown here is derived from an EMBL/GenBank/DDBJ whole genome shotgun (WGS) entry which is preliminary data.</text>
</comment>
<organism evidence="3">
    <name type="scientific">Planktothricoides sp. SpSt-374</name>
    <dbReference type="NCBI Taxonomy" id="2282167"/>
    <lineage>
        <taxon>Bacteria</taxon>
        <taxon>Bacillati</taxon>
        <taxon>Cyanobacteriota</taxon>
        <taxon>Cyanophyceae</taxon>
        <taxon>Oscillatoriophycideae</taxon>
        <taxon>Oscillatoriales</taxon>
        <taxon>Oscillatoriaceae</taxon>
        <taxon>Planktothricoides</taxon>
    </lineage>
</organism>
<feature type="domain" description="CHASE2" evidence="2">
    <location>
        <begin position="431"/>
        <end position="755"/>
    </location>
</feature>
<evidence type="ECO:0000259" key="2">
    <source>
        <dbReference type="SMART" id="SM01080"/>
    </source>
</evidence>
<protein>
    <submittedName>
        <fullName evidence="3">CHASE2 domain-containing protein</fullName>
    </submittedName>
</protein>
<dbReference type="Pfam" id="PF12770">
    <property type="entry name" value="CHAT"/>
    <property type="match status" value="1"/>
</dbReference>
<gene>
    <name evidence="3" type="ORF">ENR15_16840</name>
</gene>
<reference evidence="3" key="1">
    <citation type="journal article" date="2020" name="mSystems">
        <title>Genome- and Community-Level Interaction Insights into Carbon Utilization and Element Cycling Functions of Hydrothermarchaeota in Hydrothermal Sediment.</title>
        <authorList>
            <person name="Zhou Z."/>
            <person name="Liu Y."/>
            <person name="Xu W."/>
            <person name="Pan J."/>
            <person name="Luo Z.H."/>
            <person name="Li M."/>
        </authorList>
    </citation>
    <scope>NUCLEOTIDE SEQUENCE [LARGE SCALE GENOMIC DNA]</scope>
    <source>
        <strain evidence="3">SpSt-374</strain>
    </source>
</reference>
<dbReference type="EMBL" id="DSPX01000171">
    <property type="protein sequence ID" value="HGG02257.1"/>
    <property type="molecule type" value="Genomic_DNA"/>
</dbReference>
<keyword evidence="1" id="KW-1133">Transmembrane helix</keyword>
<evidence type="ECO:0000256" key="1">
    <source>
        <dbReference type="SAM" id="Phobius"/>
    </source>
</evidence>
<dbReference type="SMART" id="SM01080">
    <property type="entry name" value="CHASE2"/>
    <property type="match status" value="1"/>
</dbReference>
<dbReference type="InterPro" id="IPR024983">
    <property type="entry name" value="CHAT_dom"/>
</dbReference>
<feature type="transmembrane region" description="Helical" evidence="1">
    <location>
        <begin position="733"/>
        <end position="758"/>
    </location>
</feature>
<feature type="transmembrane region" description="Helical" evidence="1">
    <location>
        <begin position="791"/>
        <end position="810"/>
    </location>
</feature>
<dbReference type="AlphaFoldDB" id="A0A7C3VLK5"/>
<feature type="transmembrane region" description="Helical" evidence="1">
    <location>
        <begin position="765"/>
        <end position="785"/>
    </location>
</feature>
<keyword evidence="1" id="KW-0472">Membrane</keyword>
<evidence type="ECO:0000313" key="3">
    <source>
        <dbReference type="EMBL" id="HGG02257.1"/>
    </source>
</evidence>
<proteinExistence type="predicted"/>
<name>A0A7C3VLK5_9CYAN</name>